<keyword evidence="3" id="KW-1185">Reference proteome</keyword>
<dbReference type="Proteomes" id="UP000430079">
    <property type="component" value="Unassembled WGS sequence"/>
</dbReference>
<dbReference type="PANTHER" id="PTHR33164:SF43">
    <property type="entry name" value="HTH-TYPE TRANSCRIPTIONAL REPRESSOR YETL"/>
    <property type="match status" value="1"/>
</dbReference>
<dbReference type="PANTHER" id="PTHR33164">
    <property type="entry name" value="TRANSCRIPTIONAL REGULATOR, MARR FAMILY"/>
    <property type="match status" value="1"/>
</dbReference>
<dbReference type="GO" id="GO:0006950">
    <property type="term" value="P:response to stress"/>
    <property type="evidence" value="ECO:0007669"/>
    <property type="project" value="TreeGrafter"/>
</dbReference>
<reference evidence="2 3" key="1">
    <citation type="submission" date="2019-12" db="EMBL/GenBank/DDBJ databases">
        <title>Whole genome shotgun sequence of Streptomyces hygroscopicus subsp. glebosus NBRC 13786.</title>
        <authorList>
            <person name="Ichikawa N."/>
            <person name="Kimura A."/>
            <person name="Kitahashi Y."/>
            <person name="Komaki H."/>
            <person name="Tamura T."/>
        </authorList>
    </citation>
    <scope>NUCLEOTIDE SEQUENCE [LARGE SCALE GENOMIC DNA]</scope>
    <source>
        <strain evidence="2 3">NBRC 13786</strain>
    </source>
</reference>
<dbReference type="InterPro" id="IPR036388">
    <property type="entry name" value="WH-like_DNA-bd_sf"/>
</dbReference>
<comment type="caution">
    <text evidence="2">The sequence shown here is derived from an EMBL/GenBank/DDBJ whole genome shotgun (WGS) entry which is preliminary data.</text>
</comment>
<dbReference type="AlphaFoldDB" id="A0A640SMT5"/>
<name>A0A640SMT5_9ACTN</name>
<dbReference type="EMBL" id="BLIO01000001">
    <property type="protein sequence ID" value="GFE12300.1"/>
    <property type="molecule type" value="Genomic_DNA"/>
</dbReference>
<evidence type="ECO:0000259" key="1">
    <source>
        <dbReference type="PROSITE" id="PS50995"/>
    </source>
</evidence>
<dbReference type="PRINTS" id="PR00598">
    <property type="entry name" value="HTHMARR"/>
</dbReference>
<dbReference type="SUPFAM" id="SSF46785">
    <property type="entry name" value="Winged helix' DNA-binding domain"/>
    <property type="match status" value="1"/>
</dbReference>
<evidence type="ECO:0000313" key="3">
    <source>
        <dbReference type="Proteomes" id="UP000430079"/>
    </source>
</evidence>
<dbReference type="PROSITE" id="PS50995">
    <property type="entry name" value="HTH_MARR_2"/>
    <property type="match status" value="1"/>
</dbReference>
<dbReference type="InterPro" id="IPR000835">
    <property type="entry name" value="HTH_MarR-typ"/>
</dbReference>
<organism evidence="2 3">
    <name type="scientific">Streptomyces glebosus</name>
    <dbReference type="NCBI Taxonomy" id="249580"/>
    <lineage>
        <taxon>Bacteria</taxon>
        <taxon>Bacillati</taxon>
        <taxon>Actinomycetota</taxon>
        <taxon>Actinomycetes</taxon>
        <taxon>Kitasatosporales</taxon>
        <taxon>Streptomycetaceae</taxon>
        <taxon>Streptomyces</taxon>
    </lineage>
</organism>
<dbReference type="SMART" id="SM00347">
    <property type="entry name" value="HTH_MARR"/>
    <property type="match status" value="1"/>
</dbReference>
<dbReference type="Pfam" id="PF12802">
    <property type="entry name" value="MarR_2"/>
    <property type="match status" value="1"/>
</dbReference>
<dbReference type="GO" id="GO:0003700">
    <property type="term" value="F:DNA-binding transcription factor activity"/>
    <property type="evidence" value="ECO:0007669"/>
    <property type="project" value="InterPro"/>
</dbReference>
<accession>A0A640SMT5</accession>
<sequence length="174" mass="19172">MSTGIFVTMAENAADKDTPSGGRPPRPDLAAMVVPLGRALMAAEQPVLDAHGLTMWAYTVLLHLDETPIRTQAALAEAIRADKTRIIAVLDDLERRELIRRQPDPEDRRVRLLSLTAEGRRLRDTTQAAIQKGEERLLAQLPPADRAALLRALHTLYTSPELTARKPGRGSSRT</sequence>
<feature type="domain" description="HTH marR-type" evidence="1">
    <location>
        <begin position="26"/>
        <end position="158"/>
    </location>
</feature>
<gene>
    <name evidence="2" type="ORF">Sgleb_03470</name>
</gene>
<dbReference type="InterPro" id="IPR039422">
    <property type="entry name" value="MarR/SlyA-like"/>
</dbReference>
<dbReference type="Gene3D" id="1.10.10.10">
    <property type="entry name" value="Winged helix-like DNA-binding domain superfamily/Winged helix DNA-binding domain"/>
    <property type="match status" value="1"/>
</dbReference>
<protein>
    <submittedName>
        <fullName evidence="2">Putative transcriptional regulator, MarR family protein</fullName>
    </submittedName>
</protein>
<dbReference type="InterPro" id="IPR036390">
    <property type="entry name" value="WH_DNA-bd_sf"/>
</dbReference>
<proteinExistence type="predicted"/>
<evidence type="ECO:0000313" key="2">
    <source>
        <dbReference type="EMBL" id="GFE12300.1"/>
    </source>
</evidence>